<dbReference type="Gene3D" id="3.40.309.10">
    <property type="entry name" value="Aldehyde Dehydrogenase, Chain A, domain 2"/>
    <property type="match status" value="1"/>
</dbReference>
<evidence type="ECO:0000256" key="1">
    <source>
        <dbReference type="ARBA" id="ARBA00009986"/>
    </source>
</evidence>
<comment type="similarity">
    <text evidence="1 4">Belongs to the aldehyde dehydrogenase family.</text>
</comment>
<reference evidence="6" key="1">
    <citation type="journal article" date="2014" name="Int. J. Syst. Evol. Microbiol.">
        <title>Complete genome sequence of Corynebacterium casei LMG S-19264T (=DSM 44701T), isolated from a smear-ripened cheese.</title>
        <authorList>
            <consortium name="US DOE Joint Genome Institute (JGI-PGF)"/>
            <person name="Walter F."/>
            <person name="Albersmeier A."/>
            <person name="Kalinowski J."/>
            <person name="Ruckert C."/>
        </authorList>
    </citation>
    <scope>NUCLEOTIDE SEQUENCE</scope>
    <source>
        <strain evidence="6">CGMCC 1.12777</strain>
    </source>
</reference>
<organism evidence="6 7">
    <name type="scientific">Pullulanibacillus pueri</name>
    <dbReference type="NCBI Taxonomy" id="1437324"/>
    <lineage>
        <taxon>Bacteria</taxon>
        <taxon>Bacillati</taxon>
        <taxon>Bacillota</taxon>
        <taxon>Bacilli</taxon>
        <taxon>Bacillales</taxon>
        <taxon>Sporolactobacillaceae</taxon>
        <taxon>Pullulanibacillus</taxon>
    </lineage>
</organism>
<dbReference type="InterPro" id="IPR016161">
    <property type="entry name" value="Ald_DH/histidinol_DH"/>
</dbReference>
<feature type="active site" evidence="3">
    <location>
        <position position="262"/>
    </location>
</feature>
<gene>
    <name evidence="6" type="primary">ycbD</name>
    <name evidence="6" type="ORF">GCM10007096_21770</name>
</gene>
<keyword evidence="7" id="KW-1185">Reference proteome</keyword>
<dbReference type="FunFam" id="3.40.605.10:FF:000007">
    <property type="entry name" value="NAD/NADP-dependent betaine aldehyde dehydrogenase"/>
    <property type="match status" value="1"/>
</dbReference>
<evidence type="ECO:0000313" key="7">
    <source>
        <dbReference type="Proteomes" id="UP000656813"/>
    </source>
</evidence>
<evidence type="ECO:0000256" key="4">
    <source>
        <dbReference type="RuleBase" id="RU003345"/>
    </source>
</evidence>
<dbReference type="InterPro" id="IPR016163">
    <property type="entry name" value="Ald_DH_C"/>
</dbReference>
<protein>
    <submittedName>
        <fullName evidence="6">Putative aldehyde dehydrogenase YcbD</fullName>
    </submittedName>
</protein>
<evidence type="ECO:0000313" key="6">
    <source>
        <dbReference type="EMBL" id="GGH82417.1"/>
    </source>
</evidence>
<feature type="domain" description="Aldehyde dehydrogenase" evidence="5">
    <location>
        <begin position="26"/>
        <end position="490"/>
    </location>
</feature>
<dbReference type="PANTHER" id="PTHR11699">
    <property type="entry name" value="ALDEHYDE DEHYDROGENASE-RELATED"/>
    <property type="match status" value="1"/>
</dbReference>
<proteinExistence type="inferred from homology"/>
<dbReference type="InterPro" id="IPR016160">
    <property type="entry name" value="Ald_DH_CS_CYS"/>
</dbReference>
<evidence type="ECO:0000256" key="2">
    <source>
        <dbReference type="ARBA" id="ARBA00023002"/>
    </source>
</evidence>
<dbReference type="GO" id="GO:0016620">
    <property type="term" value="F:oxidoreductase activity, acting on the aldehyde or oxo group of donors, NAD or NADP as acceptor"/>
    <property type="evidence" value="ECO:0007669"/>
    <property type="project" value="InterPro"/>
</dbReference>
<dbReference type="RefSeq" id="WP_188497431.1">
    <property type="nucleotide sequence ID" value="NZ_BMFV01000015.1"/>
</dbReference>
<accession>A0A8J2ZX55</accession>
<dbReference type="Pfam" id="PF00171">
    <property type="entry name" value="Aldedh"/>
    <property type="match status" value="1"/>
</dbReference>
<evidence type="ECO:0000256" key="3">
    <source>
        <dbReference type="PROSITE-ProRule" id="PRU10007"/>
    </source>
</evidence>
<dbReference type="SUPFAM" id="SSF53720">
    <property type="entry name" value="ALDH-like"/>
    <property type="match status" value="1"/>
</dbReference>
<dbReference type="Proteomes" id="UP000656813">
    <property type="component" value="Unassembled WGS sequence"/>
</dbReference>
<evidence type="ECO:0000259" key="5">
    <source>
        <dbReference type="Pfam" id="PF00171"/>
    </source>
</evidence>
<dbReference type="PROSITE" id="PS00070">
    <property type="entry name" value="ALDEHYDE_DEHYDR_CYS"/>
    <property type="match status" value="1"/>
</dbReference>
<dbReference type="InterPro" id="IPR016162">
    <property type="entry name" value="Ald_DH_N"/>
</dbReference>
<keyword evidence="2 4" id="KW-0560">Oxidoreductase</keyword>
<dbReference type="Gene3D" id="3.40.605.10">
    <property type="entry name" value="Aldehyde Dehydrogenase, Chain A, domain 1"/>
    <property type="match status" value="1"/>
</dbReference>
<dbReference type="EMBL" id="BMFV01000015">
    <property type="protein sequence ID" value="GGH82417.1"/>
    <property type="molecule type" value="Genomic_DNA"/>
</dbReference>
<dbReference type="AlphaFoldDB" id="A0A8J2ZX55"/>
<dbReference type="PROSITE" id="PS00687">
    <property type="entry name" value="ALDEHYDE_DEHYDR_GLU"/>
    <property type="match status" value="1"/>
</dbReference>
<comment type="caution">
    <text evidence="6">The sequence shown here is derived from an EMBL/GenBank/DDBJ whole genome shotgun (WGS) entry which is preliminary data.</text>
</comment>
<name>A0A8J2ZX55_9BACL</name>
<dbReference type="FunFam" id="3.40.309.10:FF:000012">
    <property type="entry name" value="Betaine aldehyde dehydrogenase"/>
    <property type="match status" value="1"/>
</dbReference>
<sequence length="495" mass="53500">MSNEMRRWIESNAGETYKNFINGEWMPSVSGQTKPLYEAAIQDHQLGNFPDSVEEDVDLAVKAAHKAFNSWKNVSSSRRAEILYRLADVLEEHQEELAYILSAEQGKVLAESYGEVKRAASEARFAAGEASRVEGQILPSENPEIVSQVRPYPIGVIAEIAPWNFPLVTPVRKIAPALAFGCTVVLKPASSTPWTSVKLMELMAKAGVPNGVVNLVIGSGRRVGDPLVKHPLVKGVSFTGSTDLGVSINQIAAARLVKTQLELGGKNAAVVLDYDNLEAAAEQIVSAAFGCTGQRCTAISRVIVLKDKAEALIQQLLKKISSIRIGPAWDEAATMGPLIDKKQYESVMNYIELGKQEGAALITGGERLLVNNHEDGYYIAPTLFTKVTPEMTIAKEEIFGPVLVVLEAKDIDEAVDIANATEYGLAASVFTNTLETAQKLSDSLENGMVHVNHGTSSQAHIPFGGVKKSGYGAFSIGHSNQEFFTTLKAVYVKGR</sequence>
<dbReference type="InterPro" id="IPR015590">
    <property type="entry name" value="Aldehyde_DH_dom"/>
</dbReference>
<dbReference type="InterPro" id="IPR029510">
    <property type="entry name" value="Ald_DH_CS_GLU"/>
</dbReference>
<reference evidence="6" key="2">
    <citation type="submission" date="2020-09" db="EMBL/GenBank/DDBJ databases">
        <authorList>
            <person name="Sun Q."/>
            <person name="Zhou Y."/>
        </authorList>
    </citation>
    <scope>NUCLEOTIDE SEQUENCE</scope>
    <source>
        <strain evidence="6">CGMCC 1.12777</strain>
    </source>
</reference>